<dbReference type="InterPro" id="IPR001128">
    <property type="entry name" value="Cyt_P450"/>
</dbReference>
<dbReference type="InParanoid" id="B3MIN1"/>
<dbReference type="KEGG" id="dan:6496624"/>
<dbReference type="HOGENOM" id="CLU_001570_5_2_1"/>
<evidence type="ECO:0000256" key="9">
    <source>
        <dbReference type="ARBA" id="ARBA00023002"/>
    </source>
</evidence>
<keyword evidence="7" id="KW-0256">Endoplasmic reticulum</keyword>
<dbReference type="SMR" id="B3MIN1"/>
<dbReference type="GO" id="GO:0046680">
    <property type="term" value="P:response to DDT"/>
    <property type="evidence" value="ECO:0007669"/>
    <property type="project" value="EnsemblMetazoa"/>
</dbReference>
<keyword evidence="8" id="KW-0492">Microsome</keyword>
<organism evidence="16 17">
    <name type="scientific">Drosophila ananassae</name>
    <name type="common">Fruit fly</name>
    <dbReference type="NCBI Taxonomy" id="7217"/>
    <lineage>
        <taxon>Eukaryota</taxon>
        <taxon>Metazoa</taxon>
        <taxon>Ecdysozoa</taxon>
        <taxon>Arthropoda</taxon>
        <taxon>Hexapoda</taxon>
        <taxon>Insecta</taxon>
        <taxon>Pterygota</taxon>
        <taxon>Neoptera</taxon>
        <taxon>Endopterygota</taxon>
        <taxon>Diptera</taxon>
        <taxon>Brachycera</taxon>
        <taxon>Muscomorpha</taxon>
        <taxon>Ephydroidea</taxon>
        <taxon>Drosophilidae</taxon>
        <taxon>Drosophila</taxon>
        <taxon>Sophophora</taxon>
    </lineage>
</organism>
<evidence type="ECO:0000256" key="6">
    <source>
        <dbReference type="ARBA" id="ARBA00022723"/>
    </source>
</evidence>
<dbReference type="Proteomes" id="UP000007801">
    <property type="component" value="Unassembled WGS sequence"/>
</dbReference>
<name>B3MIN1_DROAN</name>
<dbReference type="PROSITE" id="PS00086">
    <property type="entry name" value="CYTOCHROME_P450"/>
    <property type="match status" value="1"/>
</dbReference>
<dbReference type="GO" id="GO:0016705">
    <property type="term" value="F:oxidoreductase activity, acting on paired donors, with incorporation or reduction of molecular oxygen"/>
    <property type="evidence" value="ECO:0007669"/>
    <property type="project" value="InterPro"/>
</dbReference>
<evidence type="ECO:0000256" key="5">
    <source>
        <dbReference type="ARBA" id="ARBA00022617"/>
    </source>
</evidence>
<comment type="similarity">
    <text evidence="4 14">Belongs to the cytochrome P450 family.</text>
</comment>
<dbReference type="FunCoup" id="B3MIN1">
    <property type="interactions" value="24"/>
</dbReference>
<dbReference type="CDD" id="cd11056">
    <property type="entry name" value="CYP6-like"/>
    <property type="match status" value="1"/>
</dbReference>
<comment type="subcellular location">
    <subcellularLocation>
        <location evidence="3">Endoplasmic reticulum membrane</location>
        <topology evidence="3">Peripheral membrane protein</topology>
    </subcellularLocation>
    <subcellularLocation>
        <location evidence="2">Microsome membrane</location>
        <topology evidence="2">Peripheral membrane protein</topology>
    </subcellularLocation>
</comment>
<keyword evidence="15" id="KW-1133">Transmembrane helix</keyword>
<keyword evidence="5 13" id="KW-0349">Heme</keyword>
<evidence type="ECO:0000256" key="1">
    <source>
        <dbReference type="ARBA" id="ARBA00001971"/>
    </source>
</evidence>
<evidence type="ECO:0000256" key="7">
    <source>
        <dbReference type="ARBA" id="ARBA00022824"/>
    </source>
</evidence>
<dbReference type="InterPro" id="IPR017972">
    <property type="entry name" value="Cyt_P450_CS"/>
</dbReference>
<dbReference type="CTD" id="35587"/>
<evidence type="ECO:0000256" key="10">
    <source>
        <dbReference type="ARBA" id="ARBA00023004"/>
    </source>
</evidence>
<evidence type="ECO:0000313" key="17">
    <source>
        <dbReference type="Proteomes" id="UP000007801"/>
    </source>
</evidence>
<comment type="cofactor">
    <cofactor evidence="1 13">
        <name>heme</name>
        <dbReference type="ChEBI" id="CHEBI:30413"/>
    </cofactor>
</comment>
<dbReference type="GO" id="GO:0004497">
    <property type="term" value="F:monooxygenase activity"/>
    <property type="evidence" value="ECO:0007669"/>
    <property type="project" value="UniProtKB-KW"/>
</dbReference>
<dbReference type="Pfam" id="PF00067">
    <property type="entry name" value="p450"/>
    <property type="match status" value="1"/>
</dbReference>
<dbReference type="PRINTS" id="PR00463">
    <property type="entry name" value="EP450I"/>
</dbReference>
<keyword evidence="15" id="KW-0812">Transmembrane</keyword>
<evidence type="ECO:0000313" key="16">
    <source>
        <dbReference type="EMBL" id="EDV38107.2"/>
    </source>
</evidence>
<evidence type="ECO:0000256" key="13">
    <source>
        <dbReference type="PIRSR" id="PIRSR602401-1"/>
    </source>
</evidence>
<keyword evidence="9 14" id="KW-0560">Oxidoreductase</keyword>
<dbReference type="GO" id="GO:0031000">
    <property type="term" value="P:response to caffeine"/>
    <property type="evidence" value="ECO:0007669"/>
    <property type="project" value="EnsemblMetazoa"/>
</dbReference>
<dbReference type="EMBL" id="CH902619">
    <property type="protein sequence ID" value="EDV38107.2"/>
    <property type="molecule type" value="Genomic_DNA"/>
</dbReference>
<proteinExistence type="inferred from homology"/>
<evidence type="ECO:0000256" key="12">
    <source>
        <dbReference type="ARBA" id="ARBA00023136"/>
    </source>
</evidence>
<evidence type="ECO:0000256" key="15">
    <source>
        <dbReference type="SAM" id="Phobius"/>
    </source>
</evidence>
<keyword evidence="17" id="KW-1185">Reference proteome</keyword>
<dbReference type="GO" id="GO:0005506">
    <property type="term" value="F:iron ion binding"/>
    <property type="evidence" value="ECO:0007669"/>
    <property type="project" value="InterPro"/>
</dbReference>
<dbReference type="PANTHER" id="PTHR24292:SF100">
    <property type="entry name" value="CYTOCHROME P450 6A16, ISOFORM B-RELATED"/>
    <property type="match status" value="1"/>
</dbReference>
<keyword evidence="6 13" id="KW-0479">Metal-binding</keyword>
<reference evidence="16 17" key="1">
    <citation type="journal article" date="2007" name="Nature">
        <title>Evolution of genes and genomes on the Drosophila phylogeny.</title>
        <authorList>
            <consortium name="Drosophila 12 Genomes Consortium"/>
            <person name="Clark A.G."/>
            <person name="Eisen M.B."/>
            <person name="Smith D.R."/>
            <person name="Bergman C.M."/>
            <person name="Oliver B."/>
            <person name="Markow T.A."/>
            <person name="Kaufman T.C."/>
            <person name="Kellis M."/>
            <person name="Gelbart W."/>
            <person name="Iyer V.N."/>
            <person name="Pollard D.A."/>
            <person name="Sackton T.B."/>
            <person name="Larracuente A.M."/>
            <person name="Singh N.D."/>
            <person name="Abad J.P."/>
            <person name="Abt D.N."/>
            <person name="Adryan B."/>
            <person name="Aguade M."/>
            <person name="Akashi H."/>
            <person name="Anderson W.W."/>
            <person name="Aquadro C.F."/>
            <person name="Ardell D.H."/>
            <person name="Arguello R."/>
            <person name="Artieri C.G."/>
            <person name="Barbash D.A."/>
            <person name="Barker D."/>
            <person name="Barsanti P."/>
            <person name="Batterham P."/>
            <person name="Batzoglou S."/>
            <person name="Begun D."/>
            <person name="Bhutkar A."/>
            <person name="Blanco E."/>
            <person name="Bosak S.A."/>
            <person name="Bradley R.K."/>
            <person name="Brand A.D."/>
            <person name="Brent M.R."/>
            <person name="Brooks A.N."/>
            <person name="Brown R.H."/>
            <person name="Butlin R.K."/>
            <person name="Caggese C."/>
            <person name="Calvi B.R."/>
            <person name="Bernardo de Carvalho A."/>
            <person name="Caspi A."/>
            <person name="Castrezana S."/>
            <person name="Celniker S.E."/>
            <person name="Chang J.L."/>
            <person name="Chapple C."/>
            <person name="Chatterji S."/>
            <person name="Chinwalla A."/>
            <person name="Civetta A."/>
            <person name="Clifton S.W."/>
            <person name="Comeron J.M."/>
            <person name="Costello J.C."/>
            <person name="Coyne J.A."/>
            <person name="Daub J."/>
            <person name="David R.G."/>
            <person name="Delcher A.L."/>
            <person name="Delehaunty K."/>
            <person name="Do C.B."/>
            <person name="Ebling H."/>
            <person name="Edwards K."/>
            <person name="Eickbush T."/>
            <person name="Evans J.D."/>
            <person name="Filipski A."/>
            <person name="Findeiss S."/>
            <person name="Freyhult E."/>
            <person name="Fulton L."/>
            <person name="Fulton R."/>
            <person name="Garcia A.C."/>
            <person name="Gardiner A."/>
            <person name="Garfield D.A."/>
            <person name="Garvin B.E."/>
            <person name="Gibson G."/>
            <person name="Gilbert D."/>
            <person name="Gnerre S."/>
            <person name="Godfrey J."/>
            <person name="Good R."/>
            <person name="Gotea V."/>
            <person name="Gravely B."/>
            <person name="Greenberg A.J."/>
            <person name="Griffiths-Jones S."/>
            <person name="Gross S."/>
            <person name="Guigo R."/>
            <person name="Gustafson E.A."/>
            <person name="Haerty W."/>
            <person name="Hahn M.W."/>
            <person name="Halligan D.L."/>
            <person name="Halpern A.L."/>
            <person name="Halter G.M."/>
            <person name="Han M.V."/>
            <person name="Heger A."/>
            <person name="Hillier L."/>
            <person name="Hinrichs A.S."/>
            <person name="Holmes I."/>
            <person name="Hoskins R.A."/>
            <person name="Hubisz M.J."/>
            <person name="Hultmark D."/>
            <person name="Huntley M.A."/>
            <person name="Jaffe D.B."/>
            <person name="Jagadeeshan S."/>
            <person name="Jeck W.R."/>
            <person name="Johnson J."/>
            <person name="Jones C.D."/>
            <person name="Jordan W.C."/>
            <person name="Karpen G.H."/>
            <person name="Kataoka E."/>
            <person name="Keightley P.D."/>
            <person name="Kheradpour P."/>
            <person name="Kirkness E.F."/>
            <person name="Koerich L.B."/>
            <person name="Kristiansen K."/>
            <person name="Kudrna D."/>
            <person name="Kulathinal R.J."/>
            <person name="Kumar S."/>
            <person name="Kwok R."/>
            <person name="Lander E."/>
            <person name="Langley C.H."/>
            <person name="Lapoint R."/>
            <person name="Lazzaro B.P."/>
            <person name="Lee S.J."/>
            <person name="Levesque L."/>
            <person name="Li R."/>
            <person name="Lin C.F."/>
            <person name="Lin M.F."/>
            <person name="Lindblad-Toh K."/>
            <person name="Llopart A."/>
            <person name="Long M."/>
            <person name="Low L."/>
            <person name="Lozovsky E."/>
            <person name="Lu J."/>
            <person name="Luo M."/>
            <person name="Machado C.A."/>
            <person name="Makalowski W."/>
            <person name="Marzo M."/>
            <person name="Matsuda M."/>
            <person name="Matzkin L."/>
            <person name="McAllister B."/>
            <person name="McBride C.S."/>
            <person name="McKernan B."/>
            <person name="McKernan K."/>
            <person name="Mendez-Lago M."/>
            <person name="Minx P."/>
            <person name="Mollenhauer M.U."/>
            <person name="Montooth K."/>
            <person name="Mount S.M."/>
            <person name="Mu X."/>
            <person name="Myers E."/>
            <person name="Negre B."/>
            <person name="Newfeld S."/>
            <person name="Nielsen R."/>
            <person name="Noor M.A."/>
            <person name="O'Grady P."/>
            <person name="Pachter L."/>
            <person name="Papaceit M."/>
            <person name="Parisi M.J."/>
            <person name="Parisi M."/>
            <person name="Parts L."/>
            <person name="Pedersen J.S."/>
            <person name="Pesole G."/>
            <person name="Phillippy A.M."/>
            <person name="Ponting C.P."/>
            <person name="Pop M."/>
            <person name="Porcelli D."/>
            <person name="Powell J.R."/>
            <person name="Prohaska S."/>
            <person name="Pruitt K."/>
            <person name="Puig M."/>
            <person name="Quesneville H."/>
            <person name="Ram K.R."/>
            <person name="Rand D."/>
            <person name="Rasmussen M.D."/>
            <person name="Reed L.K."/>
            <person name="Reenan R."/>
            <person name="Reily A."/>
            <person name="Remington K.A."/>
            <person name="Rieger T.T."/>
            <person name="Ritchie M.G."/>
            <person name="Robin C."/>
            <person name="Rogers Y.H."/>
            <person name="Rohde C."/>
            <person name="Rozas J."/>
            <person name="Rubenfield M.J."/>
            <person name="Ruiz A."/>
            <person name="Russo S."/>
            <person name="Salzberg S.L."/>
            <person name="Sanchez-Gracia A."/>
            <person name="Saranga D.J."/>
            <person name="Sato H."/>
            <person name="Schaeffer S.W."/>
            <person name="Schatz M.C."/>
            <person name="Schlenke T."/>
            <person name="Schwartz R."/>
            <person name="Segarra C."/>
            <person name="Singh R.S."/>
            <person name="Sirot L."/>
            <person name="Sirota M."/>
            <person name="Sisneros N.B."/>
            <person name="Smith C.D."/>
            <person name="Smith T.F."/>
            <person name="Spieth J."/>
            <person name="Stage D.E."/>
            <person name="Stark A."/>
            <person name="Stephan W."/>
            <person name="Strausberg R.L."/>
            <person name="Strempel S."/>
            <person name="Sturgill D."/>
            <person name="Sutton G."/>
            <person name="Sutton G.G."/>
            <person name="Tao W."/>
            <person name="Teichmann S."/>
            <person name="Tobari Y.N."/>
            <person name="Tomimura Y."/>
            <person name="Tsolas J.M."/>
            <person name="Valente V.L."/>
            <person name="Venter E."/>
            <person name="Venter J.C."/>
            <person name="Vicario S."/>
            <person name="Vieira F.G."/>
            <person name="Vilella A.J."/>
            <person name="Villasante A."/>
            <person name="Walenz B."/>
            <person name="Wang J."/>
            <person name="Wasserman M."/>
            <person name="Watts T."/>
            <person name="Wilson D."/>
            <person name="Wilson R.K."/>
            <person name="Wing R.A."/>
            <person name="Wolfner M.F."/>
            <person name="Wong A."/>
            <person name="Wong G.K."/>
            <person name="Wu C.I."/>
            <person name="Wu G."/>
            <person name="Yamamoto D."/>
            <person name="Yang H.P."/>
            <person name="Yang S.P."/>
            <person name="Yorke J.A."/>
            <person name="Yoshida K."/>
            <person name="Zdobnov E."/>
            <person name="Zhang P."/>
            <person name="Zhang Y."/>
            <person name="Zimin A.V."/>
            <person name="Baldwin J."/>
            <person name="Abdouelleil A."/>
            <person name="Abdulkadir J."/>
            <person name="Abebe A."/>
            <person name="Abera B."/>
            <person name="Abreu J."/>
            <person name="Acer S.C."/>
            <person name="Aftuck L."/>
            <person name="Alexander A."/>
            <person name="An P."/>
            <person name="Anderson E."/>
            <person name="Anderson S."/>
            <person name="Arachi H."/>
            <person name="Azer M."/>
            <person name="Bachantsang P."/>
            <person name="Barry A."/>
            <person name="Bayul T."/>
            <person name="Berlin A."/>
            <person name="Bessette D."/>
            <person name="Bloom T."/>
            <person name="Blye J."/>
            <person name="Boguslavskiy L."/>
            <person name="Bonnet C."/>
            <person name="Boukhgalter B."/>
            <person name="Bourzgui I."/>
            <person name="Brown A."/>
            <person name="Cahill P."/>
            <person name="Channer S."/>
            <person name="Cheshatsang Y."/>
            <person name="Chuda L."/>
            <person name="Citroen M."/>
            <person name="Collymore A."/>
            <person name="Cooke P."/>
            <person name="Costello M."/>
            <person name="D'Aco K."/>
            <person name="Daza R."/>
            <person name="De Haan G."/>
            <person name="DeGray S."/>
            <person name="DeMaso C."/>
            <person name="Dhargay N."/>
            <person name="Dooley K."/>
            <person name="Dooley E."/>
            <person name="Doricent M."/>
            <person name="Dorje P."/>
            <person name="Dorjee K."/>
            <person name="Dupes A."/>
            <person name="Elong R."/>
            <person name="Falk J."/>
            <person name="Farina A."/>
            <person name="Faro S."/>
            <person name="Ferguson D."/>
            <person name="Fisher S."/>
            <person name="Foley C.D."/>
            <person name="Franke A."/>
            <person name="Friedrich D."/>
            <person name="Gadbois L."/>
            <person name="Gearin G."/>
            <person name="Gearin C.R."/>
            <person name="Giannoukos G."/>
            <person name="Goode T."/>
            <person name="Graham J."/>
            <person name="Grandbois E."/>
            <person name="Grewal S."/>
            <person name="Gyaltsen K."/>
            <person name="Hafez N."/>
            <person name="Hagos B."/>
            <person name="Hall J."/>
            <person name="Henson C."/>
            <person name="Hollinger A."/>
            <person name="Honan T."/>
            <person name="Huard M.D."/>
            <person name="Hughes L."/>
            <person name="Hurhula B."/>
            <person name="Husby M.E."/>
            <person name="Kamat A."/>
            <person name="Kanga B."/>
            <person name="Kashin S."/>
            <person name="Khazanovich D."/>
            <person name="Kisner P."/>
            <person name="Lance K."/>
            <person name="Lara M."/>
            <person name="Lee W."/>
            <person name="Lennon N."/>
            <person name="Letendre F."/>
            <person name="LeVine R."/>
            <person name="Lipovsky A."/>
            <person name="Liu X."/>
            <person name="Liu J."/>
            <person name="Liu S."/>
            <person name="Lokyitsang T."/>
            <person name="Lokyitsang Y."/>
            <person name="Lubonja R."/>
            <person name="Lui A."/>
            <person name="MacDonald P."/>
            <person name="Magnisalis V."/>
            <person name="Maru K."/>
            <person name="Matthews C."/>
            <person name="McCusker W."/>
            <person name="McDonough S."/>
            <person name="Mehta T."/>
            <person name="Meldrim J."/>
            <person name="Meneus L."/>
            <person name="Mihai O."/>
            <person name="Mihalev A."/>
            <person name="Mihova T."/>
            <person name="Mittelman R."/>
            <person name="Mlenga V."/>
            <person name="Montmayeur A."/>
            <person name="Mulrain L."/>
            <person name="Navidi A."/>
            <person name="Naylor J."/>
            <person name="Negash T."/>
            <person name="Nguyen T."/>
            <person name="Nguyen N."/>
            <person name="Nicol R."/>
            <person name="Norbu C."/>
            <person name="Norbu N."/>
            <person name="Novod N."/>
            <person name="O'Neill B."/>
            <person name="Osman S."/>
            <person name="Markiewicz E."/>
            <person name="Oyono O.L."/>
            <person name="Patti C."/>
            <person name="Phunkhang P."/>
            <person name="Pierre F."/>
            <person name="Priest M."/>
            <person name="Raghuraman S."/>
            <person name="Rege F."/>
            <person name="Reyes R."/>
            <person name="Rise C."/>
            <person name="Rogov P."/>
            <person name="Ross K."/>
            <person name="Ryan E."/>
            <person name="Settipalli S."/>
            <person name="Shea T."/>
            <person name="Sherpa N."/>
            <person name="Shi L."/>
            <person name="Shih D."/>
            <person name="Sparrow T."/>
            <person name="Spaulding J."/>
            <person name="Stalker J."/>
            <person name="Stange-Thomann N."/>
            <person name="Stavropoulos S."/>
            <person name="Stone C."/>
            <person name="Strader C."/>
            <person name="Tesfaye S."/>
            <person name="Thomson T."/>
            <person name="Thoulutsang Y."/>
            <person name="Thoulutsang D."/>
            <person name="Topham K."/>
            <person name="Topping I."/>
            <person name="Tsamla T."/>
            <person name="Vassiliev H."/>
            <person name="Vo A."/>
            <person name="Wangchuk T."/>
            <person name="Wangdi T."/>
            <person name="Weiand M."/>
            <person name="Wilkinson J."/>
            <person name="Wilson A."/>
            <person name="Yadav S."/>
            <person name="Young G."/>
            <person name="Yu Q."/>
            <person name="Zembek L."/>
            <person name="Zhong D."/>
            <person name="Zimmer A."/>
            <person name="Zwirko Z."/>
            <person name="Jaffe D.B."/>
            <person name="Alvarez P."/>
            <person name="Brockman W."/>
            <person name="Butler J."/>
            <person name="Chin C."/>
            <person name="Gnerre S."/>
            <person name="Grabherr M."/>
            <person name="Kleber M."/>
            <person name="Mauceli E."/>
            <person name="MacCallum I."/>
        </authorList>
    </citation>
    <scope>NUCLEOTIDE SEQUENCE [LARGE SCALE GENOMIC DNA]</scope>
    <source>
        <strain evidence="17">Tucson 14024-0371.13</strain>
    </source>
</reference>
<feature type="binding site" description="axial binding residue" evidence="13">
    <location>
        <position position="495"/>
    </location>
    <ligand>
        <name>heme</name>
        <dbReference type="ChEBI" id="CHEBI:30413"/>
    </ligand>
    <ligandPart>
        <name>Fe</name>
        <dbReference type="ChEBI" id="CHEBI:18248"/>
    </ligandPart>
</feature>
<protein>
    <submittedName>
        <fullName evidence="16">Uncharacterized protein</fullName>
    </submittedName>
</protein>
<dbReference type="FunFam" id="1.10.630.10:FF:000042">
    <property type="entry name" value="Cytochrome P450"/>
    <property type="match status" value="1"/>
</dbReference>
<dbReference type="eggNOG" id="KOG0158">
    <property type="taxonomic scope" value="Eukaryota"/>
</dbReference>
<dbReference type="Gene3D" id="1.10.630.10">
    <property type="entry name" value="Cytochrome P450"/>
    <property type="match status" value="1"/>
</dbReference>
<evidence type="ECO:0000256" key="4">
    <source>
        <dbReference type="ARBA" id="ARBA00010617"/>
    </source>
</evidence>
<dbReference type="GO" id="GO:0005789">
    <property type="term" value="C:endoplasmic reticulum membrane"/>
    <property type="evidence" value="ECO:0007669"/>
    <property type="project" value="UniProtKB-SubCell"/>
</dbReference>
<dbReference type="PRINTS" id="PR00385">
    <property type="entry name" value="P450"/>
</dbReference>
<evidence type="ECO:0000256" key="3">
    <source>
        <dbReference type="ARBA" id="ARBA00004406"/>
    </source>
</evidence>
<feature type="transmembrane region" description="Helical" evidence="15">
    <location>
        <begin position="45"/>
        <end position="63"/>
    </location>
</feature>
<sequence>MLITPNTRQALVSPVRRSHKKPEKRWSQSSRCWSATRSNRKSVKMFVLIYLVIAIVSLLAYVLHRNFTYWTRRGVPHDAPHLIYGNMVGFRKDRVMHNIFIDYYNKYRKTGNPFVGFYFLHKPAAFIVDPKLAKNILIKDFSNFTDRGQFHNERDDPLTQHLFNLDGKKWKDMRQRLSPTFTSGKMKFMFPTVIKVSEEFVKVMTSQVPASQGGAVLEIKDLMARFTTDVIGNCAFGIECSTLSNPVSDFRTMGQKVFTELRHGRLLTMFQFSFPKLARRLRMRMMPEDVHQFFMRLVNDTIALREKENFKRSDFMNLLIELKQKGKVTLENGDVIEGMNIGELAAQVFVFYVAGFETSSSTMSYCLYELAQNQDIQDRLRSEVQSVLEQHEGKLTYEAIKDMRYLDQVISETLRLYTLVPHLERKALDDYTVPGHPNLVIQSGTQILIPACAYHRDEDLYPDPMTFDPERFSAEKVAARDSVEWLPFGDGPRNCIGMRFGQMQVRIGLAQLINKFRFSLCDETEIPLKYTPMSIVLGTIGGIHLRVERV</sequence>
<evidence type="ECO:0000256" key="2">
    <source>
        <dbReference type="ARBA" id="ARBA00004174"/>
    </source>
</evidence>
<dbReference type="SUPFAM" id="SSF48264">
    <property type="entry name" value="Cytochrome P450"/>
    <property type="match status" value="1"/>
</dbReference>
<dbReference type="GO" id="GO:0020037">
    <property type="term" value="F:heme binding"/>
    <property type="evidence" value="ECO:0007669"/>
    <property type="project" value="InterPro"/>
</dbReference>
<evidence type="ECO:0000256" key="11">
    <source>
        <dbReference type="ARBA" id="ARBA00023033"/>
    </source>
</evidence>
<dbReference type="OrthoDB" id="2789670at2759"/>
<keyword evidence="12 15" id="KW-0472">Membrane</keyword>
<evidence type="ECO:0000256" key="8">
    <source>
        <dbReference type="ARBA" id="ARBA00022848"/>
    </source>
</evidence>
<dbReference type="InterPro" id="IPR050476">
    <property type="entry name" value="Insect_CytP450_Detox"/>
</dbReference>
<dbReference type="GeneID" id="6496624"/>
<dbReference type="InterPro" id="IPR036396">
    <property type="entry name" value="Cyt_P450_sf"/>
</dbReference>
<keyword evidence="10 13" id="KW-0408">Iron</keyword>
<dbReference type="AlphaFoldDB" id="B3MIN1"/>
<accession>B3MIN1</accession>
<gene>
    <name evidence="16" type="primary">Dana\GF13788</name>
    <name evidence="16" type="synonym">dana_GLEANR_13795</name>
    <name evidence="16" type="ORF">GF13788</name>
</gene>
<dbReference type="STRING" id="7217.B3MIN1"/>
<dbReference type="InterPro" id="IPR002401">
    <property type="entry name" value="Cyt_P450_E_grp-I"/>
</dbReference>
<evidence type="ECO:0000256" key="14">
    <source>
        <dbReference type="RuleBase" id="RU000461"/>
    </source>
</evidence>
<dbReference type="PANTHER" id="PTHR24292">
    <property type="entry name" value="CYTOCHROME P450"/>
    <property type="match status" value="1"/>
</dbReference>
<keyword evidence="11 14" id="KW-0503">Monooxygenase</keyword>